<dbReference type="EMBL" id="CM046393">
    <property type="protein sequence ID" value="KAI8550236.1"/>
    <property type="molecule type" value="Genomic_DNA"/>
</dbReference>
<evidence type="ECO:0000313" key="2">
    <source>
        <dbReference type="Proteomes" id="UP001062846"/>
    </source>
</evidence>
<keyword evidence="2" id="KW-1185">Reference proteome</keyword>
<dbReference type="Proteomes" id="UP001062846">
    <property type="component" value="Chromosome 6"/>
</dbReference>
<reference evidence="1" key="1">
    <citation type="submission" date="2022-02" db="EMBL/GenBank/DDBJ databases">
        <title>Plant Genome Project.</title>
        <authorList>
            <person name="Zhang R.-G."/>
        </authorList>
    </citation>
    <scope>NUCLEOTIDE SEQUENCE</scope>
    <source>
        <strain evidence="1">AT1</strain>
    </source>
</reference>
<name>A0ACC0NBH8_RHOML</name>
<comment type="caution">
    <text evidence="1">The sequence shown here is derived from an EMBL/GenBank/DDBJ whole genome shotgun (WGS) entry which is preliminary data.</text>
</comment>
<proteinExistence type="predicted"/>
<sequence>MVSAKARGIENNAPPSGTSSSQIGVAGGSGGPDSPSVSTAQTNGVVARVTHLGVVGRGVEQVVMSSGIAESSPKKKPAFDPTLDNDDGKTS</sequence>
<gene>
    <name evidence="1" type="ORF">RHMOL_Rhmol06G0088800</name>
</gene>
<accession>A0ACC0NBH8</accession>
<organism evidence="1 2">
    <name type="scientific">Rhododendron molle</name>
    <name type="common">Chinese azalea</name>
    <name type="synonym">Azalea mollis</name>
    <dbReference type="NCBI Taxonomy" id="49168"/>
    <lineage>
        <taxon>Eukaryota</taxon>
        <taxon>Viridiplantae</taxon>
        <taxon>Streptophyta</taxon>
        <taxon>Embryophyta</taxon>
        <taxon>Tracheophyta</taxon>
        <taxon>Spermatophyta</taxon>
        <taxon>Magnoliopsida</taxon>
        <taxon>eudicotyledons</taxon>
        <taxon>Gunneridae</taxon>
        <taxon>Pentapetalae</taxon>
        <taxon>asterids</taxon>
        <taxon>Ericales</taxon>
        <taxon>Ericaceae</taxon>
        <taxon>Ericoideae</taxon>
        <taxon>Rhodoreae</taxon>
        <taxon>Rhododendron</taxon>
    </lineage>
</organism>
<protein>
    <submittedName>
        <fullName evidence="1">Uncharacterized protein</fullName>
    </submittedName>
</protein>
<evidence type="ECO:0000313" key="1">
    <source>
        <dbReference type="EMBL" id="KAI8550236.1"/>
    </source>
</evidence>